<keyword evidence="8 20" id="KW-0418">Kinase</keyword>
<dbReference type="Gene3D" id="1.10.287.3610">
    <property type="match status" value="1"/>
</dbReference>
<dbReference type="InterPro" id="IPR000829">
    <property type="entry name" value="DAGK"/>
</dbReference>
<evidence type="ECO:0000256" key="5">
    <source>
        <dbReference type="ARBA" id="ARBA00022679"/>
    </source>
</evidence>
<evidence type="ECO:0000256" key="3">
    <source>
        <dbReference type="ARBA" id="ARBA00022475"/>
    </source>
</evidence>
<comment type="similarity">
    <text evidence="2">Belongs to the bacterial diacylglycerol kinase family.</text>
</comment>
<dbReference type="GO" id="GO:0046872">
    <property type="term" value="F:metal ion binding"/>
    <property type="evidence" value="ECO:0007669"/>
    <property type="project" value="UniProtKB-KW"/>
</dbReference>
<evidence type="ECO:0000313" key="20">
    <source>
        <dbReference type="EMBL" id="BBB92793.1"/>
    </source>
</evidence>
<dbReference type="KEGG" id="mana:MAMMFC1_03494"/>
<evidence type="ECO:0000256" key="2">
    <source>
        <dbReference type="ARBA" id="ARBA00005967"/>
    </source>
</evidence>
<dbReference type="EC" id="2.7.1.66" evidence="20"/>
<feature type="binding site" evidence="17">
    <location>
        <begin position="55"/>
        <end position="57"/>
    </location>
    <ligand>
        <name>ATP</name>
        <dbReference type="ChEBI" id="CHEBI:30616"/>
    </ligand>
</feature>
<evidence type="ECO:0000313" key="21">
    <source>
        <dbReference type="Proteomes" id="UP000276437"/>
    </source>
</evidence>
<keyword evidence="7 17" id="KW-0547">Nucleotide-binding</keyword>
<dbReference type="GO" id="GO:0036433">
    <property type="term" value="F:di-trans, poly-cis-undecaprenol kinase activity"/>
    <property type="evidence" value="ECO:0007669"/>
    <property type="project" value="UniProtKB-EC"/>
</dbReference>
<proteinExistence type="inferred from homology"/>
<evidence type="ECO:0000256" key="15">
    <source>
        <dbReference type="PIRSR" id="PIRSR600829-1"/>
    </source>
</evidence>
<evidence type="ECO:0000256" key="17">
    <source>
        <dbReference type="PIRSR" id="PIRSR600829-3"/>
    </source>
</evidence>
<feature type="binding site" evidence="16">
    <location>
        <position position="39"/>
    </location>
    <ligand>
        <name>substrate</name>
    </ligand>
</feature>
<evidence type="ECO:0000256" key="8">
    <source>
        <dbReference type="ARBA" id="ARBA00022777"/>
    </source>
</evidence>
<dbReference type="InterPro" id="IPR036945">
    <property type="entry name" value="DAGK_sf"/>
</dbReference>
<accession>A0A348ANZ5</accession>
<protein>
    <submittedName>
        <fullName evidence="20">Undecaprenol kinase</fullName>
        <ecNumber evidence="20">2.7.1.66</ecNumber>
    </submittedName>
</protein>
<keyword evidence="10 19" id="KW-1133">Transmembrane helix</keyword>
<keyword evidence="21" id="KW-1185">Reference proteome</keyword>
<sequence length="92" mass="9904">MRFHLFAAACVILLAWKVGLNSIEYAILAVTIAGVLVAELFNTALEAIVDKVSPEYHPLAKIAKDVAAGAVLASVFNSLVVGYLLFFHRLFG</sequence>
<evidence type="ECO:0000256" key="18">
    <source>
        <dbReference type="PIRSR" id="PIRSR600829-4"/>
    </source>
</evidence>
<keyword evidence="18" id="KW-0479">Metal-binding</keyword>
<dbReference type="GO" id="GO:0008654">
    <property type="term" value="P:phospholipid biosynthetic process"/>
    <property type="evidence" value="ECO:0007669"/>
    <property type="project" value="UniProtKB-KW"/>
</dbReference>
<dbReference type="GO" id="GO:0005886">
    <property type="term" value="C:plasma membrane"/>
    <property type="evidence" value="ECO:0007669"/>
    <property type="project" value="UniProtKB-SubCell"/>
</dbReference>
<evidence type="ECO:0000256" key="14">
    <source>
        <dbReference type="ARBA" id="ARBA00023264"/>
    </source>
</evidence>
<evidence type="ECO:0000256" key="10">
    <source>
        <dbReference type="ARBA" id="ARBA00022989"/>
    </source>
</evidence>
<keyword evidence="3" id="KW-1003">Cell membrane</keyword>
<evidence type="ECO:0000256" key="4">
    <source>
        <dbReference type="ARBA" id="ARBA00022516"/>
    </source>
</evidence>
<keyword evidence="18" id="KW-0460">Magnesium</keyword>
<keyword evidence="12 19" id="KW-0472">Membrane</keyword>
<dbReference type="Pfam" id="PF01219">
    <property type="entry name" value="DAGK_prokar"/>
    <property type="match status" value="1"/>
</dbReference>
<dbReference type="EMBL" id="AP018449">
    <property type="protein sequence ID" value="BBB92793.1"/>
    <property type="molecule type" value="Genomic_DNA"/>
</dbReference>
<evidence type="ECO:0000256" key="12">
    <source>
        <dbReference type="ARBA" id="ARBA00023136"/>
    </source>
</evidence>
<evidence type="ECO:0000256" key="6">
    <source>
        <dbReference type="ARBA" id="ARBA00022692"/>
    </source>
</evidence>
<evidence type="ECO:0000256" key="19">
    <source>
        <dbReference type="SAM" id="Phobius"/>
    </source>
</evidence>
<feature type="binding site" evidence="17">
    <location>
        <position position="46"/>
    </location>
    <ligand>
        <name>ATP</name>
        <dbReference type="ChEBI" id="CHEBI:30616"/>
    </ligand>
</feature>
<dbReference type="PANTHER" id="PTHR34299">
    <property type="entry name" value="DIACYLGLYCEROL KINASE"/>
    <property type="match status" value="1"/>
</dbReference>
<evidence type="ECO:0000256" key="9">
    <source>
        <dbReference type="ARBA" id="ARBA00022840"/>
    </source>
</evidence>
<dbReference type="PANTHER" id="PTHR34299:SF1">
    <property type="entry name" value="DIACYLGLYCEROL KINASE"/>
    <property type="match status" value="1"/>
</dbReference>
<keyword evidence="13" id="KW-0594">Phospholipid biosynthesis</keyword>
<evidence type="ECO:0000256" key="11">
    <source>
        <dbReference type="ARBA" id="ARBA00023098"/>
    </source>
</evidence>
<dbReference type="CDD" id="cd14265">
    <property type="entry name" value="UDPK_IM_like"/>
    <property type="match status" value="1"/>
</dbReference>
<keyword evidence="5 20" id="KW-0808">Transferase</keyword>
<keyword evidence="11" id="KW-0443">Lipid metabolism</keyword>
<feature type="transmembrane region" description="Helical" evidence="19">
    <location>
        <begin position="66"/>
        <end position="86"/>
    </location>
</feature>
<comment type="cofactor">
    <cofactor evidence="18">
        <name>Mg(2+)</name>
        <dbReference type="ChEBI" id="CHEBI:18420"/>
    </cofactor>
    <text evidence="18">Mn(2+), Zn(2+), Cd(2+) and Co(2+) support activity to lesser extents.</text>
</comment>
<feature type="active site" description="Proton acceptor" evidence="15">
    <location>
        <position position="39"/>
    </location>
</feature>
<evidence type="ECO:0000256" key="1">
    <source>
        <dbReference type="ARBA" id="ARBA00004651"/>
    </source>
</evidence>
<dbReference type="InterPro" id="IPR033717">
    <property type="entry name" value="UDPK"/>
</dbReference>
<feature type="binding site" evidence="18">
    <location>
        <position position="46"/>
    </location>
    <ligand>
        <name>a divalent metal cation</name>
        <dbReference type="ChEBI" id="CHEBI:60240"/>
    </ligand>
</feature>
<keyword evidence="9 17" id="KW-0067">ATP-binding</keyword>
<keyword evidence="14" id="KW-1208">Phospholipid metabolism</keyword>
<keyword evidence="4" id="KW-0444">Lipid biosynthesis</keyword>
<gene>
    <name evidence="20" type="primary">dgkA</name>
    <name evidence="20" type="ORF">MAMMFC1_03494</name>
</gene>
<comment type="subcellular location">
    <subcellularLocation>
        <location evidence="1">Cell membrane</location>
        <topology evidence="1">Multi-pass membrane protein</topology>
    </subcellularLocation>
</comment>
<feature type="binding site" evidence="17">
    <location>
        <begin position="64"/>
        <end position="65"/>
    </location>
    <ligand>
        <name>ATP</name>
        <dbReference type="ChEBI" id="CHEBI:30616"/>
    </ligand>
</feature>
<evidence type="ECO:0000256" key="7">
    <source>
        <dbReference type="ARBA" id="ARBA00022741"/>
    </source>
</evidence>
<reference evidence="20 21" key="1">
    <citation type="journal article" date="2018" name="Int. J. Syst. Evol. Microbiol.">
        <title>Methylomusa anaerophila gen. nov., sp. nov., an anaerobic methanol-utilizing bacterium isolated from a microbial fuel cell.</title>
        <authorList>
            <person name="Amano N."/>
            <person name="Yamamuro A."/>
            <person name="Miyahara M."/>
            <person name="Kouzuma A."/>
            <person name="Abe T."/>
            <person name="Watanabe K."/>
        </authorList>
    </citation>
    <scope>NUCLEOTIDE SEQUENCE [LARGE SCALE GENOMIC DNA]</scope>
    <source>
        <strain evidence="20 21">MMFC1</strain>
    </source>
</reference>
<name>A0A348ANZ5_9FIRM</name>
<dbReference type="Proteomes" id="UP000276437">
    <property type="component" value="Chromosome"/>
</dbReference>
<keyword evidence="6 19" id="KW-0812">Transmembrane</keyword>
<dbReference type="GO" id="GO:0005524">
    <property type="term" value="F:ATP binding"/>
    <property type="evidence" value="ECO:0007669"/>
    <property type="project" value="UniProtKB-KW"/>
</dbReference>
<dbReference type="AlphaFoldDB" id="A0A348ANZ5"/>
<evidence type="ECO:0000256" key="13">
    <source>
        <dbReference type="ARBA" id="ARBA00023209"/>
    </source>
</evidence>
<evidence type="ECO:0000256" key="16">
    <source>
        <dbReference type="PIRSR" id="PIRSR600829-2"/>
    </source>
</evidence>
<organism evidence="20 21">
    <name type="scientific">Methylomusa anaerophila</name>
    <dbReference type="NCBI Taxonomy" id="1930071"/>
    <lineage>
        <taxon>Bacteria</taxon>
        <taxon>Bacillati</taxon>
        <taxon>Bacillota</taxon>
        <taxon>Negativicutes</taxon>
        <taxon>Selenomonadales</taxon>
        <taxon>Sporomusaceae</taxon>
        <taxon>Methylomusa</taxon>
    </lineage>
</organism>